<comment type="caution">
    <text evidence="1">The sequence shown here is derived from an EMBL/GenBank/DDBJ whole genome shotgun (WGS) entry which is preliminary data.</text>
</comment>
<dbReference type="InterPro" id="IPR036412">
    <property type="entry name" value="HAD-like_sf"/>
</dbReference>
<gene>
    <name evidence="1" type="ORF">CLHUN_03560</name>
</gene>
<protein>
    <submittedName>
        <fullName evidence="1">Uncharacterized protein</fullName>
    </submittedName>
</protein>
<reference evidence="1 2" key="1">
    <citation type="submission" date="2017-03" db="EMBL/GenBank/DDBJ databases">
        <title>Genome sequence of Clostridium hungatei DSM 14427.</title>
        <authorList>
            <person name="Poehlein A."/>
            <person name="Daniel R."/>
        </authorList>
    </citation>
    <scope>NUCLEOTIDE SEQUENCE [LARGE SCALE GENOMIC DNA]</scope>
    <source>
        <strain evidence="1 2">DSM 14427</strain>
    </source>
</reference>
<proteinExistence type="predicted"/>
<dbReference type="Proteomes" id="UP000191554">
    <property type="component" value="Unassembled WGS sequence"/>
</dbReference>
<dbReference type="EMBL" id="MZGX01000002">
    <property type="protein sequence ID" value="OPX45883.1"/>
    <property type="molecule type" value="Genomic_DNA"/>
</dbReference>
<dbReference type="AlphaFoldDB" id="A0A1V4SQ28"/>
<evidence type="ECO:0000313" key="2">
    <source>
        <dbReference type="Proteomes" id="UP000191554"/>
    </source>
</evidence>
<dbReference type="SUPFAM" id="SSF56784">
    <property type="entry name" value="HAD-like"/>
    <property type="match status" value="1"/>
</dbReference>
<dbReference type="InterPro" id="IPR023214">
    <property type="entry name" value="HAD_sf"/>
</dbReference>
<name>A0A1V4SQ28_RUMHU</name>
<evidence type="ECO:0000313" key="1">
    <source>
        <dbReference type="EMBL" id="OPX45883.1"/>
    </source>
</evidence>
<dbReference type="Gene3D" id="3.40.50.1000">
    <property type="entry name" value="HAD superfamily/HAD-like"/>
    <property type="match status" value="1"/>
</dbReference>
<dbReference type="STRING" id="48256.CLHUN_03560"/>
<organism evidence="1 2">
    <name type="scientific">Ruminiclostridium hungatei</name>
    <name type="common">Clostridium hungatei</name>
    <dbReference type="NCBI Taxonomy" id="48256"/>
    <lineage>
        <taxon>Bacteria</taxon>
        <taxon>Bacillati</taxon>
        <taxon>Bacillota</taxon>
        <taxon>Clostridia</taxon>
        <taxon>Eubacteriales</taxon>
        <taxon>Oscillospiraceae</taxon>
        <taxon>Ruminiclostridium</taxon>
    </lineage>
</organism>
<sequence length="321" mass="37015">MIGWNDHIKLIVSDVDDTIAEVYKEVSGEMVDELELLMSEGRNLFLISGQSFSNIYSRILRHINRKFLHQILVGHCNGAEVFGFEPSGDMIPEPIFSINNILNRKVNHREWRNIIRQILNEFNLEAFPVMDIDRFKVLTKNDCHCIMLDDRNVQISIDFINGLEMNNFSVDIRIPIIKRAEELFGCADLSVEPHLAGMCAIDFSIKGVTKGLPLTSLISSGKKYQIELPERIVFSDHREIEIWGDNFSVSKDGADCYMSLALPKESRSISFRNLSPADMPENYNLMVWDGEYRLHEGLLEYLQRREKINEVYKKKKVGVKK</sequence>
<keyword evidence="2" id="KW-1185">Reference proteome</keyword>
<accession>A0A1V4SQ28</accession>
<dbReference type="RefSeq" id="WP_080062847.1">
    <property type="nucleotide sequence ID" value="NZ_MZGX01000002.1"/>
</dbReference>